<protein>
    <submittedName>
        <fullName evidence="3">NAD-dependent epimerase/dehydratase family protein</fullName>
    </submittedName>
</protein>
<organism evidence="3 4">
    <name type="scientific">Eiseniibacteriota bacterium</name>
    <dbReference type="NCBI Taxonomy" id="2212470"/>
    <lineage>
        <taxon>Bacteria</taxon>
        <taxon>Candidatus Eiseniibacteriota</taxon>
    </lineage>
</organism>
<feature type="domain" description="NAD-dependent epimerase/dehydratase" evidence="2">
    <location>
        <begin position="6"/>
        <end position="243"/>
    </location>
</feature>
<dbReference type="Proteomes" id="UP001594288">
    <property type="component" value="Unassembled WGS sequence"/>
</dbReference>
<keyword evidence="4" id="KW-1185">Reference proteome</keyword>
<dbReference type="Pfam" id="PF01370">
    <property type="entry name" value="Epimerase"/>
    <property type="match status" value="1"/>
</dbReference>
<name>A0ABV6YNI4_UNCEI</name>
<dbReference type="PANTHER" id="PTHR43000">
    <property type="entry name" value="DTDP-D-GLUCOSE 4,6-DEHYDRATASE-RELATED"/>
    <property type="match status" value="1"/>
</dbReference>
<sequence>MKNKRILLTGGAGFIGSQLARRLVDDNQIVIYDNMHRDALRYTDLRDHPNVTVTSGDVMDRDGLFKAVEGCDILVHLAAIAGVDTVMGMPTKTMKVNLLGTLNALDAAVEHKVERFVDFSTSEVFGSHVYMAEEHNATALGVVGESRWTYAVSKLAAEHLTHAYHTEYGLPTVTIRPFNVYGPQQVGIGAIHTFVVNAIKGETIEIHGEGTQIRAWCFVDDMIDGTVLCLDKEEAIGHVFNIGSPRATVTVANLAHLVRRICDSPSEVVYTNRDYVDIELRIPSIKKAQNMLGYWPKVDLEEGLARTIEWYREQADDQTDQP</sequence>
<accession>A0ABV6YNI4</accession>
<evidence type="ECO:0000256" key="1">
    <source>
        <dbReference type="ARBA" id="ARBA00007637"/>
    </source>
</evidence>
<evidence type="ECO:0000313" key="4">
    <source>
        <dbReference type="Proteomes" id="UP001594288"/>
    </source>
</evidence>
<proteinExistence type="inferred from homology"/>
<reference evidence="3 4" key="1">
    <citation type="submission" date="2024-09" db="EMBL/GenBank/DDBJ databases">
        <authorList>
            <person name="D'Angelo T."/>
        </authorList>
    </citation>
    <scope>NUCLEOTIDE SEQUENCE [LARGE SCALE GENOMIC DNA]</scope>
    <source>
        <strain evidence="3">SAG AM-311-F02</strain>
    </source>
</reference>
<dbReference type="InterPro" id="IPR036291">
    <property type="entry name" value="NAD(P)-bd_dom_sf"/>
</dbReference>
<evidence type="ECO:0000259" key="2">
    <source>
        <dbReference type="Pfam" id="PF01370"/>
    </source>
</evidence>
<dbReference type="SUPFAM" id="SSF51735">
    <property type="entry name" value="NAD(P)-binding Rossmann-fold domains"/>
    <property type="match status" value="1"/>
</dbReference>
<evidence type="ECO:0000313" key="3">
    <source>
        <dbReference type="EMBL" id="MFC1799635.1"/>
    </source>
</evidence>
<dbReference type="EMBL" id="JBHPEI010000018">
    <property type="protein sequence ID" value="MFC1799635.1"/>
    <property type="molecule type" value="Genomic_DNA"/>
</dbReference>
<dbReference type="Gene3D" id="3.40.50.720">
    <property type="entry name" value="NAD(P)-binding Rossmann-like Domain"/>
    <property type="match status" value="1"/>
</dbReference>
<gene>
    <name evidence="3" type="ORF">ACFL2Z_01830</name>
</gene>
<comment type="caution">
    <text evidence="3">The sequence shown here is derived from an EMBL/GenBank/DDBJ whole genome shotgun (WGS) entry which is preliminary data.</text>
</comment>
<comment type="similarity">
    <text evidence="1">Belongs to the NAD(P)-dependent epimerase/dehydratase family.</text>
</comment>
<dbReference type="InterPro" id="IPR001509">
    <property type="entry name" value="Epimerase_deHydtase"/>
</dbReference>